<dbReference type="KEGG" id="afs:AFR_28070"/>
<dbReference type="STRING" id="1246995.AFR_28070"/>
<dbReference type="eggNOG" id="COG2267">
    <property type="taxonomic scope" value="Bacteria"/>
</dbReference>
<gene>
    <name evidence="2" type="ORF">AFR_28070</name>
</gene>
<dbReference type="GO" id="GO:0016042">
    <property type="term" value="P:lipid catabolic process"/>
    <property type="evidence" value="ECO:0007669"/>
    <property type="project" value="InterPro"/>
</dbReference>
<evidence type="ECO:0000256" key="1">
    <source>
        <dbReference type="SAM" id="SignalP"/>
    </source>
</evidence>
<dbReference type="SUPFAM" id="SSF53474">
    <property type="entry name" value="alpha/beta-Hydrolases"/>
    <property type="match status" value="1"/>
</dbReference>
<dbReference type="Proteomes" id="UP000017746">
    <property type="component" value="Chromosome"/>
</dbReference>
<feature type="signal peptide" evidence="1">
    <location>
        <begin position="1"/>
        <end position="30"/>
    </location>
</feature>
<dbReference type="OrthoDB" id="9798122at2"/>
<dbReference type="Gene3D" id="3.40.50.1820">
    <property type="entry name" value="alpha/beta hydrolase"/>
    <property type="match status" value="2"/>
</dbReference>
<dbReference type="PANTHER" id="PTHR34853:SF1">
    <property type="entry name" value="LIPASE 5"/>
    <property type="match status" value="1"/>
</dbReference>
<name>U5W7A4_9ACTN</name>
<dbReference type="PANTHER" id="PTHR34853">
    <property type="match status" value="1"/>
</dbReference>
<reference evidence="2 3" key="1">
    <citation type="journal article" date="2014" name="J. Biotechnol.">
        <title>Complete genome sequence of the actinobacterium Actinoplanes friuliensis HAG 010964, producer of the lipopeptide antibiotic friulimycin.</title>
        <authorList>
            <person name="Ruckert C."/>
            <person name="Szczepanowski R."/>
            <person name="Albersmeier A."/>
            <person name="Goesmann A."/>
            <person name="Fischer N."/>
            <person name="Steinkamper A."/>
            <person name="Puhler A."/>
            <person name="Biener R."/>
            <person name="Schwartz D."/>
            <person name="Kalinowski J."/>
        </authorList>
    </citation>
    <scope>NUCLEOTIDE SEQUENCE [LARGE SCALE GENOMIC DNA]</scope>
    <source>
        <strain evidence="2 3">DSM 7358</strain>
    </source>
</reference>
<keyword evidence="1" id="KW-0732">Signal</keyword>
<evidence type="ECO:0000313" key="2">
    <source>
        <dbReference type="EMBL" id="AGZ43875.1"/>
    </source>
</evidence>
<protein>
    <submittedName>
        <fullName evidence="2">Lipase 6</fullName>
    </submittedName>
</protein>
<dbReference type="PIRSF" id="PIRSF029171">
    <property type="entry name" value="Esterase_LipA"/>
    <property type="match status" value="1"/>
</dbReference>
<dbReference type="Pfam" id="PF03583">
    <property type="entry name" value="LIP"/>
    <property type="match status" value="1"/>
</dbReference>
<dbReference type="GO" id="GO:0004806">
    <property type="term" value="F:triacylglycerol lipase activity"/>
    <property type="evidence" value="ECO:0007669"/>
    <property type="project" value="InterPro"/>
</dbReference>
<organism evidence="2 3">
    <name type="scientific">Actinoplanes friuliensis DSM 7358</name>
    <dbReference type="NCBI Taxonomy" id="1246995"/>
    <lineage>
        <taxon>Bacteria</taxon>
        <taxon>Bacillati</taxon>
        <taxon>Actinomycetota</taxon>
        <taxon>Actinomycetes</taxon>
        <taxon>Micromonosporales</taxon>
        <taxon>Micromonosporaceae</taxon>
        <taxon>Actinoplanes</taxon>
    </lineage>
</organism>
<sequence length="371" mass="37873">MNSALLKWVAAVNVALVCAAILLFAGGPAAATVAPGTVLVTTTATLPPELAPLATGKRIAYVTTAPNGAILTATGLVLTPKTNKKNKTVVWGHGTTGLADKCAPSASQNVFWPEARQAVAALLNKGWTVTAPDYPGLGVPGNHPYLIGLSEARSMIDSVKAARSLDSKLTTQYALDGHSQGGQGALFAGQIAPSYDGSLVLKGVASIAPVSNAQIFAPLVPGTPGQGYLVMALYGLNAADPTFDPNSVLAAPAKQKAPVLQNGCLYEILDAYAPLTPEQLLVGGALPESVVTKLANYVDPARSAPTAPVLLIQGTDDEAVPYGLTAGPLLDELTAYGTQPVDFVSVDGANHDGAVFATTGQVATWIAARFA</sequence>
<dbReference type="InterPro" id="IPR029058">
    <property type="entry name" value="AB_hydrolase_fold"/>
</dbReference>
<dbReference type="RefSeq" id="WP_023560212.1">
    <property type="nucleotide sequence ID" value="NC_022657.1"/>
</dbReference>
<dbReference type="InterPro" id="IPR005152">
    <property type="entry name" value="Lipase_secreted"/>
</dbReference>
<dbReference type="PATRIC" id="fig|1246995.3.peg.5690"/>
<proteinExistence type="predicted"/>
<dbReference type="HOGENOM" id="CLU_029538_3_0_11"/>
<accession>U5W7A4</accession>
<feature type="chain" id="PRO_5004665774" evidence="1">
    <location>
        <begin position="31"/>
        <end position="371"/>
    </location>
</feature>
<evidence type="ECO:0000313" key="3">
    <source>
        <dbReference type="Proteomes" id="UP000017746"/>
    </source>
</evidence>
<dbReference type="EMBL" id="CP006272">
    <property type="protein sequence ID" value="AGZ43875.1"/>
    <property type="molecule type" value="Genomic_DNA"/>
</dbReference>
<keyword evidence="3" id="KW-1185">Reference proteome</keyword>
<dbReference type="AlphaFoldDB" id="U5W7A4"/>